<comment type="caution">
    <text evidence="1">The sequence shown here is derived from an EMBL/GenBank/DDBJ whole genome shotgun (WGS) entry which is preliminary data.</text>
</comment>
<dbReference type="Proteomes" id="UP000431533">
    <property type="component" value="Unassembled WGS sequence"/>
</dbReference>
<sequence length="335" mass="38219">MYQLSPDKRNTLEKDNDIQHMVSLGLRFNITTTAKGNIFYYERGLWDIMNGKPILVLLHGYPQTSFMHSRAFHEISRFSSQTYQATVGHHPSEAAPTTNEASFLLLRSNNRPRKHLRLKHADIRPIMIAGHDQGARICHRLAVDQADYPAFSFKGAILMDIIPTAIQWGSFVVAETSVASFNWPFLANVDVATEMIMAQGGDAFVRMCLNRWVGTRKQGLAMFKSNDSIDIYANSFKSESVIRATCDEFRAGAQEDIRLQYEDQRAGRKMDIDVFILYTMKWVDENIWMGKVWQEWMGKGQLIGRNFSGGTGHFIAEEAPEEAAWVILRFYNDCS</sequence>
<gene>
    <name evidence="1" type="ORF">LHYA1_G006998</name>
</gene>
<dbReference type="Gene3D" id="3.40.50.1820">
    <property type="entry name" value="alpha/beta hydrolase"/>
    <property type="match status" value="1"/>
</dbReference>
<dbReference type="RefSeq" id="XP_031004037.1">
    <property type="nucleotide sequence ID" value="XM_031151930.1"/>
</dbReference>
<name>A0A8H8R1M8_9HELO</name>
<reference evidence="1 2" key="1">
    <citation type="submission" date="2018-05" db="EMBL/GenBank/DDBJ databases">
        <title>Genome sequencing and assembly of the regulated plant pathogen Lachnellula willkommii and related sister species for the development of diagnostic species identification markers.</title>
        <authorList>
            <person name="Giroux E."/>
            <person name="Bilodeau G."/>
        </authorList>
    </citation>
    <scope>NUCLEOTIDE SEQUENCE [LARGE SCALE GENOMIC DNA]</scope>
    <source>
        <strain evidence="1 2">CBS 185.66</strain>
    </source>
</reference>
<dbReference type="SUPFAM" id="SSF53474">
    <property type="entry name" value="alpha/beta-Hydrolases"/>
    <property type="match status" value="1"/>
</dbReference>
<dbReference type="OrthoDB" id="284184at2759"/>
<protein>
    <submittedName>
        <fullName evidence="1">Fluoroacetate dehalogenase</fullName>
    </submittedName>
</protein>
<dbReference type="EMBL" id="QGMH01000101">
    <property type="protein sequence ID" value="TVY25249.1"/>
    <property type="molecule type" value="Genomic_DNA"/>
</dbReference>
<accession>A0A8H8R1M8</accession>
<dbReference type="GeneID" id="41987196"/>
<dbReference type="InterPro" id="IPR029058">
    <property type="entry name" value="AB_hydrolase_fold"/>
</dbReference>
<dbReference type="AlphaFoldDB" id="A0A8H8R1M8"/>
<proteinExistence type="predicted"/>
<evidence type="ECO:0000313" key="1">
    <source>
        <dbReference type="EMBL" id="TVY25249.1"/>
    </source>
</evidence>
<keyword evidence="2" id="KW-1185">Reference proteome</keyword>
<organism evidence="1 2">
    <name type="scientific">Lachnellula hyalina</name>
    <dbReference type="NCBI Taxonomy" id="1316788"/>
    <lineage>
        <taxon>Eukaryota</taxon>
        <taxon>Fungi</taxon>
        <taxon>Dikarya</taxon>
        <taxon>Ascomycota</taxon>
        <taxon>Pezizomycotina</taxon>
        <taxon>Leotiomycetes</taxon>
        <taxon>Helotiales</taxon>
        <taxon>Lachnaceae</taxon>
        <taxon>Lachnellula</taxon>
    </lineage>
</organism>
<evidence type="ECO:0000313" key="2">
    <source>
        <dbReference type="Proteomes" id="UP000431533"/>
    </source>
</evidence>